<proteinExistence type="predicted"/>
<sequence>MMFRRSRFGDVISRQLDLFERDHPFVIREAQERLDLYNRADRDEAEELYGDYVDAVETGVEILADLRDTFARTLEEGPDEEYERAFNKAVAKRLPRFALDIENT</sequence>
<dbReference type="EMBL" id="CAEZXP010000003">
    <property type="protein sequence ID" value="CAB4697966.1"/>
    <property type="molecule type" value="Genomic_DNA"/>
</dbReference>
<protein>
    <submittedName>
        <fullName evidence="1">Unannotated protein</fullName>
    </submittedName>
</protein>
<evidence type="ECO:0000313" key="1">
    <source>
        <dbReference type="EMBL" id="CAB4697966.1"/>
    </source>
</evidence>
<gene>
    <name evidence="1" type="ORF">UFOPK2399_01152</name>
</gene>
<reference evidence="1" key="1">
    <citation type="submission" date="2020-05" db="EMBL/GenBank/DDBJ databases">
        <authorList>
            <person name="Chiriac C."/>
            <person name="Salcher M."/>
            <person name="Ghai R."/>
            <person name="Kavagutti S V."/>
        </authorList>
    </citation>
    <scope>NUCLEOTIDE SEQUENCE</scope>
</reference>
<name>A0A6J6PH66_9ZZZZ</name>
<dbReference type="AlphaFoldDB" id="A0A6J6PH66"/>
<organism evidence="1">
    <name type="scientific">freshwater metagenome</name>
    <dbReference type="NCBI Taxonomy" id="449393"/>
    <lineage>
        <taxon>unclassified sequences</taxon>
        <taxon>metagenomes</taxon>
        <taxon>ecological metagenomes</taxon>
    </lineage>
</organism>
<accession>A0A6J6PH66</accession>